<dbReference type="Gene3D" id="3.40.190.10">
    <property type="entry name" value="Periplasmic binding protein-like II"/>
    <property type="match status" value="2"/>
</dbReference>
<gene>
    <name evidence="7" type="ORF">GCU85_06225</name>
</gene>
<dbReference type="Proteomes" id="UP000471298">
    <property type="component" value="Unassembled WGS sequence"/>
</dbReference>
<dbReference type="FunFam" id="1.10.10.10:FF:000001">
    <property type="entry name" value="LysR family transcriptional regulator"/>
    <property type="match status" value="1"/>
</dbReference>
<dbReference type="CDD" id="cd08411">
    <property type="entry name" value="PBP2_OxyR"/>
    <property type="match status" value="1"/>
</dbReference>
<protein>
    <submittedName>
        <fullName evidence="7">LysR family transcriptional regulator</fullName>
    </submittedName>
</protein>
<keyword evidence="5" id="KW-0804">Transcription</keyword>
<evidence type="ECO:0000256" key="1">
    <source>
        <dbReference type="ARBA" id="ARBA00009437"/>
    </source>
</evidence>
<dbReference type="Gene3D" id="1.10.10.10">
    <property type="entry name" value="Winged helix-like DNA-binding domain superfamily/Winged helix DNA-binding domain"/>
    <property type="match status" value="1"/>
</dbReference>
<dbReference type="GO" id="GO:0032993">
    <property type="term" value="C:protein-DNA complex"/>
    <property type="evidence" value="ECO:0007669"/>
    <property type="project" value="TreeGrafter"/>
</dbReference>
<dbReference type="RefSeq" id="WP_152810327.1">
    <property type="nucleotide sequence ID" value="NZ_WHNW01000006.1"/>
</dbReference>
<dbReference type="Pfam" id="PF00126">
    <property type="entry name" value="HTH_1"/>
    <property type="match status" value="1"/>
</dbReference>
<dbReference type="Pfam" id="PF03466">
    <property type="entry name" value="LysR_substrate"/>
    <property type="match status" value="1"/>
</dbReference>
<keyword evidence="2" id="KW-0805">Transcription regulation</keyword>
<dbReference type="InterPro" id="IPR036390">
    <property type="entry name" value="WH_DNA-bd_sf"/>
</dbReference>
<keyword evidence="4" id="KW-0010">Activator</keyword>
<dbReference type="GO" id="GO:0003700">
    <property type="term" value="F:DNA-binding transcription factor activity"/>
    <property type="evidence" value="ECO:0007669"/>
    <property type="project" value="InterPro"/>
</dbReference>
<organism evidence="7 8">
    <name type="scientific">Ostreibacterium oceani</name>
    <dbReference type="NCBI Taxonomy" id="2654998"/>
    <lineage>
        <taxon>Bacteria</taxon>
        <taxon>Pseudomonadati</taxon>
        <taxon>Pseudomonadota</taxon>
        <taxon>Gammaproteobacteria</taxon>
        <taxon>Cardiobacteriales</taxon>
        <taxon>Ostreibacteriaceae</taxon>
        <taxon>Ostreibacterium</taxon>
    </lineage>
</organism>
<evidence type="ECO:0000259" key="6">
    <source>
        <dbReference type="PROSITE" id="PS50931"/>
    </source>
</evidence>
<sequence length="298" mass="32748">MTLTELRYIVALEQTQHFGRAAERVFVSQPTLSVGIKKLEAELGVQIFERLAHKAIPTQVGKQIIEAAKQTLMNADTIRAIAEATQGELVGNVHLGAIYTVCPYLLPKMIPALQQTAPEVKLFIKEAYTQQLIDDLKAGELDVALVSPPIPDASLFESLTLFSEPFYVLMPKGHALATKQAITAEALRGERVFLLGGGNCFRDQVLEACPGCEQPRLFDKNWVQGGSLETIRMMVSSGLGISVFPEMALVPDENIVVRPFAPPMPQRQITLIWRKSFIQPQLIKAIATSVVRCLGRSG</sequence>
<evidence type="ECO:0000313" key="8">
    <source>
        <dbReference type="Proteomes" id="UP000471298"/>
    </source>
</evidence>
<dbReference type="InterPro" id="IPR036388">
    <property type="entry name" value="WH-like_DNA-bd_sf"/>
</dbReference>
<dbReference type="PRINTS" id="PR00039">
    <property type="entry name" value="HTHLYSR"/>
</dbReference>
<dbReference type="PANTHER" id="PTHR30346:SF26">
    <property type="entry name" value="HYDROGEN PEROXIDE-INDUCIBLE GENES ACTIVATOR"/>
    <property type="match status" value="1"/>
</dbReference>
<dbReference type="InParanoid" id="A0A6N7F377"/>
<evidence type="ECO:0000256" key="5">
    <source>
        <dbReference type="ARBA" id="ARBA00023163"/>
    </source>
</evidence>
<name>A0A6N7F377_9GAMM</name>
<evidence type="ECO:0000256" key="2">
    <source>
        <dbReference type="ARBA" id="ARBA00023015"/>
    </source>
</evidence>
<dbReference type="InterPro" id="IPR005119">
    <property type="entry name" value="LysR_subst-bd"/>
</dbReference>
<dbReference type="SUPFAM" id="SSF53850">
    <property type="entry name" value="Periplasmic binding protein-like II"/>
    <property type="match status" value="1"/>
</dbReference>
<proteinExistence type="inferred from homology"/>
<dbReference type="AlphaFoldDB" id="A0A6N7F377"/>
<evidence type="ECO:0000256" key="4">
    <source>
        <dbReference type="ARBA" id="ARBA00023159"/>
    </source>
</evidence>
<evidence type="ECO:0000313" key="7">
    <source>
        <dbReference type="EMBL" id="MPV86326.1"/>
    </source>
</evidence>
<dbReference type="InterPro" id="IPR000847">
    <property type="entry name" value="LysR_HTH_N"/>
</dbReference>
<dbReference type="GO" id="GO:0003677">
    <property type="term" value="F:DNA binding"/>
    <property type="evidence" value="ECO:0007669"/>
    <property type="project" value="UniProtKB-KW"/>
</dbReference>
<comment type="similarity">
    <text evidence="1">Belongs to the LysR transcriptional regulatory family.</text>
</comment>
<dbReference type="PROSITE" id="PS50931">
    <property type="entry name" value="HTH_LYSR"/>
    <property type="match status" value="1"/>
</dbReference>
<dbReference type="FunCoup" id="A0A6N7F377">
    <property type="interactions" value="186"/>
</dbReference>
<dbReference type="PANTHER" id="PTHR30346">
    <property type="entry name" value="TRANSCRIPTIONAL DUAL REGULATOR HCAR-RELATED"/>
    <property type="match status" value="1"/>
</dbReference>
<feature type="domain" description="HTH lysR-type" evidence="6">
    <location>
        <begin position="1"/>
        <end position="58"/>
    </location>
</feature>
<keyword evidence="8" id="KW-1185">Reference proteome</keyword>
<evidence type="ECO:0000256" key="3">
    <source>
        <dbReference type="ARBA" id="ARBA00023125"/>
    </source>
</evidence>
<keyword evidence="3" id="KW-0238">DNA-binding</keyword>
<dbReference type="EMBL" id="WHNW01000006">
    <property type="protein sequence ID" value="MPV86326.1"/>
    <property type="molecule type" value="Genomic_DNA"/>
</dbReference>
<reference evidence="7 8" key="1">
    <citation type="submission" date="2019-10" db="EMBL/GenBank/DDBJ databases">
        <title>Cardiobacteriales fam. a chemoheterotrophic member of the order Cardiobacteriales, and proposal of Cardiobacteriales fam. nov.</title>
        <authorList>
            <person name="Wang C."/>
        </authorList>
    </citation>
    <scope>NUCLEOTIDE SEQUENCE [LARGE SCALE GENOMIC DNA]</scope>
    <source>
        <strain evidence="7 8">ML27</strain>
    </source>
</reference>
<dbReference type="SUPFAM" id="SSF46785">
    <property type="entry name" value="Winged helix' DNA-binding domain"/>
    <property type="match status" value="1"/>
</dbReference>
<accession>A0A6N7F377</accession>
<comment type="caution">
    <text evidence="7">The sequence shown here is derived from an EMBL/GenBank/DDBJ whole genome shotgun (WGS) entry which is preliminary data.</text>
</comment>